<reference evidence="1" key="1">
    <citation type="journal article" date="2021" name="PeerJ">
        <title>Extensive microbial diversity within the chicken gut microbiome revealed by metagenomics and culture.</title>
        <authorList>
            <person name="Gilroy R."/>
            <person name="Ravi A."/>
            <person name="Getino M."/>
            <person name="Pursley I."/>
            <person name="Horton D.L."/>
            <person name="Alikhan N.F."/>
            <person name="Baker D."/>
            <person name="Gharbi K."/>
            <person name="Hall N."/>
            <person name="Watson M."/>
            <person name="Adriaenssens E.M."/>
            <person name="Foster-Nyarko E."/>
            <person name="Jarju S."/>
            <person name="Secka A."/>
            <person name="Antonio M."/>
            <person name="Oren A."/>
            <person name="Chaudhuri R.R."/>
            <person name="La Ragione R."/>
            <person name="Hildebrand F."/>
            <person name="Pallen M.J."/>
        </authorList>
    </citation>
    <scope>NUCLEOTIDE SEQUENCE</scope>
    <source>
        <strain evidence="1">ChiHjej8B7-25341</strain>
    </source>
</reference>
<protein>
    <submittedName>
        <fullName evidence="1">Uncharacterized protein</fullName>
    </submittedName>
</protein>
<accession>A0A9D2TXV5</accession>
<sequence length="270" mass="30255">MAKSSTPSYTVKRRIYPEPWQADIINRKMDLGNRMYNNAVRHYKSVVEELRQDLWFIRNLEAWKACGEDDPGKEDFSNEVSACISAYGLDEYDIHAYMAREKNISNPKGLGINIIQKLGTALSHSVRKAVFSDTEIHFRRHGSTDTLEEKAARSGIIYKPEKDMVSFSGMRLRLKPVRKKDAYLARAMQGQIKYCRIVRDPFGAGYRYFLQIIMKGEAPDKVSMGAGSAGLDPGGVSTMAVVGDSGAGFFTPAEGVEKYDRAVRDAATVY</sequence>
<organism evidence="1 2">
    <name type="scientific">Candidatus Eisenbergiella stercorigallinarum</name>
    <dbReference type="NCBI Taxonomy" id="2838557"/>
    <lineage>
        <taxon>Bacteria</taxon>
        <taxon>Bacillati</taxon>
        <taxon>Bacillota</taxon>
        <taxon>Clostridia</taxon>
        <taxon>Lachnospirales</taxon>
        <taxon>Lachnospiraceae</taxon>
        <taxon>Eisenbergiella</taxon>
    </lineage>
</organism>
<dbReference type="AlphaFoldDB" id="A0A9D2TXV5"/>
<evidence type="ECO:0000313" key="1">
    <source>
        <dbReference type="EMBL" id="HJD30581.1"/>
    </source>
</evidence>
<proteinExistence type="predicted"/>
<dbReference type="Proteomes" id="UP000823851">
    <property type="component" value="Unassembled WGS sequence"/>
</dbReference>
<reference evidence="1" key="2">
    <citation type="submission" date="2021-04" db="EMBL/GenBank/DDBJ databases">
        <authorList>
            <person name="Gilroy R."/>
        </authorList>
    </citation>
    <scope>NUCLEOTIDE SEQUENCE</scope>
    <source>
        <strain evidence="1">ChiHjej8B7-25341</strain>
    </source>
</reference>
<name>A0A9D2TXV5_9FIRM</name>
<dbReference type="EMBL" id="DWUW01000042">
    <property type="protein sequence ID" value="HJD30581.1"/>
    <property type="molecule type" value="Genomic_DNA"/>
</dbReference>
<gene>
    <name evidence="1" type="ORF">H9912_01430</name>
</gene>
<comment type="caution">
    <text evidence="1">The sequence shown here is derived from an EMBL/GenBank/DDBJ whole genome shotgun (WGS) entry which is preliminary data.</text>
</comment>
<evidence type="ECO:0000313" key="2">
    <source>
        <dbReference type="Proteomes" id="UP000823851"/>
    </source>
</evidence>